<gene>
    <name evidence="2" type="ORF">AKN88_04305</name>
</gene>
<proteinExistence type="predicted"/>
<protein>
    <submittedName>
        <fullName evidence="2">Uncharacterized protein</fullName>
    </submittedName>
</protein>
<feature type="chain" id="PRO_5005472217" evidence="1">
    <location>
        <begin position="26"/>
        <end position="491"/>
    </location>
</feature>
<name>A0A0K1XDB1_9GAMM</name>
<feature type="signal peptide" evidence="1">
    <location>
        <begin position="1"/>
        <end position="25"/>
    </location>
</feature>
<dbReference type="EMBL" id="CP012365">
    <property type="protein sequence ID" value="AKX59244.1"/>
    <property type="molecule type" value="Genomic_DNA"/>
</dbReference>
<organism evidence="2 3">
    <name type="scientific">Thiopseudomonas alkaliphila</name>
    <dbReference type="NCBI Taxonomy" id="1697053"/>
    <lineage>
        <taxon>Bacteria</taxon>
        <taxon>Pseudomonadati</taxon>
        <taxon>Pseudomonadota</taxon>
        <taxon>Gammaproteobacteria</taxon>
        <taxon>Pseudomonadales</taxon>
        <taxon>Pseudomonadaceae</taxon>
        <taxon>Thiopseudomonas</taxon>
    </lineage>
</organism>
<evidence type="ECO:0000313" key="2">
    <source>
        <dbReference type="EMBL" id="AKX59244.1"/>
    </source>
</evidence>
<evidence type="ECO:0000313" key="3">
    <source>
        <dbReference type="Proteomes" id="UP000063953"/>
    </source>
</evidence>
<keyword evidence="1" id="KW-0732">Signal</keyword>
<reference evidence="2 3" key="1">
    <citation type="journal article" date="2015" name="Genome Announc.">
        <title>Genome Sequences of Oblitimonas alkaliphila gen. nov. sp. nov. (Proposed), a Novel Bacterium of the Pseudomonadaceae Family.</title>
        <authorList>
            <person name="Lauer A.C."/>
            <person name="Nicholson A.C."/>
            <person name="Humrighouse B.W."/>
            <person name="Emery B."/>
            <person name="Drobish A."/>
            <person name="Juieng P."/>
            <person name="Loparev V."/>
            <person name="McQuiston J.R."/>
        </authorList>
    </citation>
    <scope>NUCLEOTIDE SEQUENCE [LARGE SCALE GENOMIC DNA]</scope>
    <source>
        <strain evidence="2 3">E5571</strain>
    </source>
</reference>
<evidence type="ECO:0000256" key="1">
    <source>
        <dbReference type="SAM" id="SignalP"/>
    </source>
</evidence>
<keyword evidence="3" id="KW-1185">Reference proteome</keyword>
<sequence>MWRLFSQKALWLLALYILQPAEVVAEVACDPAHLSVIQHLSQRASPPLVRFITQHNPTVLLRNHLLQLEAESSLQELLLVQVGQDQQLYVTQRNGSLLGLNLQTGAVLFAWQPEQLNNLLPPVLVQTKMQALPQSSSRQSATAALVIAMTGSIEGLLVLQLGSHQLPQLRWSQVVETVATSPSLGYSPSMQIAELAPNQWYVLWGVAGELLFYSLATGELNARTVLSEESEPLSALGLFAWHSAEIATMAYVGGASGRLWRVNLAQVLAGAATSARLIFQGEPQQSIVLAPLALPLASSYHEPQLLVVFTAEHRQQNRSYVLGVRDGWLSEHAGTAVVTSEQLLQQHIAVEQFEFNVLNQMNQLINGELDWQRYAGWRLALLEGHFVVEPLLVLDKKLFLVARALDTEQCLTSAQHWLYGLEVSEQQVFNKAVFLAPEEPIQGHLITLEEAPELSVKRKNQQHLSLCSLSQCFALGLEPRLSGRQSWRVIR</sequence>
<dbReference type="AlphaFoldDB" id="A0A0K1XDB1"/>
<dbReference type="Proteomes" id="UP000063953">
    <property type="component" value="Chromosome"/>
</dbReference>
<dbReference type="STRING" id="1697053.AKN87_06300"/>
<accession>A0A0K1XDB1</accession>
<dbReference type="RefSeq" id="WP_053100359.1">
    <property type="nucleotide sequence ID" value="NZ_CP012365.1"/>
</dbReference>